<name>A0A023FQU9_AMBCJ</name>
<accession>A0A023FQU9</accession>
<protein>
    <recommendedName>
        <fullName evidence="3">Single domain-containing protein</fullName>
    </recommendedName>
</protein>
<reference evidence="2" key="1">
    <citation type="submission" date="2014-03" db="EMBL/GenBank/DDBJ databases">
        <title>The sialotranscriptome of Amblyomma triste, Amblyomma parvum and Amblyomma cajennense ticks, uncovered by 454-based RNA-seq.</title>
        <authorList>
            <person name="Garcia G.R."/>
            <person name="Gardinassi L.G."/>
            <person name="Ribeiro J.M."/>
            <person name="Anatriello E."/>
            <person name="Ferreira B.R."/>
            <person name="Moreira H.N."/>
            <person name="Mafra C."/>
            <person name="Olegario M.M."/>
            <person name="Szabo P.J."/>
            <person name="Miranda-Santos I.K."/>
            <person name="Maruyama S.R."/>
        </authorList>
    </citation>
    <scope>NUCLEOTIDE SEQUENCE</scope>
    <source>
        <strain evidence="2">Uberlandia</strain>
        <tissue evidence="2">Salivary glands</tissue>
    </source>
</reference>
<sequence>MSKIMLKFLLLAIGLTAHIVLGEKANVDSFKFVNGTCIYRGYTIEAYDAEVPRDICEMWECDPDKRAIVVTGCYIGERYGSCYHHSRHGIRWPLCCRTYQATC</sequence>
<keyword evidence="1" id="KW-0732">Signal</keyword>
<evidence type="ECO:0008006" key="3">
    <source>
        <dbReference type="Google" id="ProtNLM"/>
    </source>
</evidence>
<proteinExistence type="evidence at transcript level"/>
<evidence type="ECO:0000313" key="2">
    <source>
        <dbReference type="EMBL" id="JAC23724.1"/>
    </source>
</evidence>
<organism evidence="2">
    <name type="scientific">Amblyomma cajennense</name>
    <name type="common">Cayenne tick</name>
    <name type="synonym">Acarus cajennensis</name>
    <dbReference type="NCBI Taxonomy" id="34607"/>
    <lineage>
        <taxon>Eukaryota</taxon>
        <taxon>Metazoa</taxon>
        <taxon>Ecdysozoa</taxon>
        <taxon>Arthropoda</taxon>
        <taxon>Chelicerata</taxon>
        <taxon>Arachnida</taxon>
        <taxon>Acari</taxon>
        <taxon>Parasitiformes</taxon>
        <taxon>Ixodida</taxon>
        <taxon>Ixodoidea</taxon>
        <taxon>Ixodidae</taxon>
        <taxon>Amblyomminae</taxon>
        <taxon>Amblyomma</taxon>
    </lineage>
</organism>
<dbReference type="AlphaFoldDB" id="A0A023FQU9"/>
<feature type="signal peptide" evidence="1">
    <location>
        <begin position="1"/>
        <end position="22"/>
    </location>
</feature>
<feature type="chain" id="PRO_5001515792" description="Single domain-containing protein" evidence="1">
    <location>
        <begin position="23"/>
        <end position="103"/>
    </location>
</feature>
<evidence type="ECO:0000256" key="1">
    <source>
        <dbReference type="SAM" id="SignalP"/>
    </source>
</evidence>
<dbReference type="EMBL" id="GBBK01000758">
    <property type="protein sequence ID" value="JAC23724.1"/>
    <property type="molecule type" value="mRNA"/>
</dbReference>